<keyword evidence="7" id="KW-0812">Transmembrane</keyword>
<comment type="pathway">
    <text evidence="2">Protein modification; protein glycosylation.</text>
</comment>
<dbReference type="STRING" id="1231657.A0A1Y1ZG41"/>
<evidence type="ECO:0000256" key="1">
    <source>
        <dbReference type="ARBA" id="ARBA00004606"/>
    </source>
</evidence>
<dbReference type="InterPro" id="IPR003378">
    <property type="entry name" value="Fringe-like_glycosylTrfase"/>
</dbReference>
<dbReference type="EC" id="2.4.1.122" evidence="4"/>
<dbReference type="GO" id="GO:0016263">
    <property type="term" value="F:glycoprotein-N-acetylgalactosamine 3-beta-galactosyltransferase activity"/>
    <property type="evidence" value="ECO:0007669"/>
    <property type="project" value="UniProtKB-EC"/>
</dbReference>
<dbReference type="InterPro" id="IPR026050">
    <property type="entry name" value="C1GALT1/C1GALT1_chp1"/>
</dbReference>
<organism evidence="14 15">
    <name type="scientific">Clohesyomyces aquaticus</name>
    <dbReference type="NCBI Taxonomy" id="1231657"/>
    <lineage>
        <taxon>Eukaryota</taxon>
        <taxon>Fungi</taxon>
        <taxon>Dikarya</taxon>
        <taxon>Ascomycota</taxon>
        <taxon>Pezizomycotina</taxon>
        <taxon>Dothideomycetes</taxon>
        <taxon>Pleosporomycetidae</taxon>
        <taxon>Pleosporales</taxon>
        <taxon>Lindgomycetaceae</taxon>
        <taxon>Clohesyomyces</taxon>
    </lineage>
</organism>
<dbReference type="OrthoDB" id="414175at2759"/>
<accession>A0A1Y1ZG41</accession>
<evidence type="ECO:0000256" key="11">
    <source>
        <dbReference type="ARBA" id="ARBA00023136"/>
    </source>
</evidence>
<comment type="subcellular location">
    <subcellularLocation>
        <location evidence="1">Membrane</location>
        <topology evidence="1">Single-pass type II membrane protein</topology>
    </subcellularLocation>
</comment>
<keyword evidence="6" id="KW-0808">Transferase</keyword>
<evidence type="ECO:0000256" key="3">
    <source>
        <dbReference type="ARBA" id="ARBA00006462"/>
    </source>
</evidence>
<comment type="caution">
    <text evidence="14">The sequence shown here is derived from an EMBL/GenBank/DDBJ whole genome shotgun (WGS) entry which is preliminary data.</text>
</comment>
<keyword evidence="12" id="KW-0732">Signal</keyword>
<dbReference type="EMBL" id="MCFA01000089">
    <property type="protein sequence ID" value="ORY09238.1"/>
    <property type="molecule type" value="Genomic_DNA"/>
</dbReference>
<name>A0A1Y1ZG41_9PLEO</name>
<sequence>MAKRCSPARLVLAIVLAALLLREYLSANSIFTSRRRYSLLNDSPDVQLGGPCSPFAGGAISNLTIVVKLGAAEVSSRLATYLDPLARCSPDILLFSDRFEQYQSYTIIDALANLPDECKTQNPDFAVYDDIQRANRTLRKTTDGWKLDKYKFLPMMEMVAHMRPHSPWFVFVEPDTYVNWDNMYRFLRKFDPDQPHYMGSPVWPVKKPTFAHGGTGYVLSHGAMDKLVEHGKQFRNIPQTPGTHQFGMDLTRECCGDDVLAQVLKASGVHLRGYWPMFNGEKPTTVRFGREHWCEAVISLHHLTKDDFADLENWEAKRPHPSTPLTFAELFSYIEPTIRSRREDWSNLSEDVTISTPYSAGESFDNCFEACLRNRKCVQYEHFRDTCRLSYTTRMGHAQTPKGFGTGKTRWTSGWVTDRIEAFKAAHSPCIGAHLVHPNP</sequence>
<dbReference type="Pfam" id="PF02434">
    <property type="entry name" value="Fringe"/>
    <property type="match status" value="1"/>
</dbReference>
<protein>
    <recommendedName>
        <fullName evidence="4">N-acetylgalactosaminide beta-1,3-galactosyltransferase</fullName>
        <ecNumber evidence="4">2.4.1.122</ecNumber>
    </recommendedName>
</protein>
<evidence type="ECO:0000256" key="7">
    <source>
        <dbReference type="ARBA" id="ARBA00022692"/>
    </source>
</evidence>
<feature type="signal peptide" evidence="12">
    <location>
        <begin position="1"/>
        <end position="27"/>
    </location>
</feature>
<dbReference type="Proteomes" id="UP000193144">
    <property type="component" value="Unassembled WGS sequence"/>
</dbReference>
<keyword evidence="9" id="KW-0735">Signal-anchor</keyword>
<comment type="similarity">
    <text evidence="3">Belongs to the glycosyltransferase 31 family. Beta3-Gal-T subfamily.</text>
</comment>
<evidence type="ECO:0000256" key="8">
    <source>
        <dbReference type="ARBA" id="ARBA00022741"/>
    </source>
</evidence>
<keyword evidence="8" id="KW-0547">Nucleotide-binding</keyword>
<evidence type="ECO:0000256" key="9">
    <source>
        <dbReference type="ARBA" id="ARBA00022968"/>
    </source>
</evidence>
<keyword evidence="5" id="KW-0328">Glycosyltransferase</keyword>
<evidence type="ECO:0000256" key="10">
    <source>
        <dbReference type="ARBA" id="ARBA00022989"/>
    </source>
</evidence>
<evidence type="ECO:0000256" key="2">
    <source>
        <dbReference type="ARBA" id="ARBA00004922"/>
    </source>
</evidence>
<keyword evidence="10" id="KW-1133">Transmembrane helix</keyword>
<feature type="chain" id="PRO_5011988153" description="N-acetylgalactosaminide beta-1,3-galactosyltransferase" evidence="12">
    <location>
        <begin position="28"/>
        <end position="440"/>
    </location>
</feature>
<evidence type="ECO:0000256" key="5">
    <source>
        <dbReference type="ARBA" id="ARBA00022676"/>
    </source>
</evidence>
<evidence type="ECO:0000313" key="15">
    <source>
        <dbReference type="Proteomes" id="UP000193144"/>
    </source>
</evidence>
<evidence type="ECO:0000256" key="6">
    <source>
        <dbReference type="ARBA" id="ARBA00022679"/>
    </source>
</evidence>
<feature type="domain" description="Fringe-like glycosyltransferase" evidence="13">
    <location>
        <begin position="160"/>
        <end position="234"/>
    </location>
</feature>
<dbReference type="PANTHER" id="PTHR23033:SF43">
    <property type="entry name" value="APPLE DOMAIN-CONTAINING PROTEIN"/>
    <property type="match status" value="1"/>
</dbReference>
<dbReference type="Gene3D" id="3.90.550.50">
    <property type="match status" value="1"/>
</dbReference>
<dbReference type="PANTHER" id="PTHR23033">
    <property type="entry name" value="BETA1,3-GALACTOSYLTRANSFERASE"/>
    <property type="match status" value="1"/>
</dbReference>
<keyword evidence="15" id="KW-1185">Reference proteome</keyword>
<dbReference type="AlphaFoldDB" id="A0A1Y1ZG41"/>
<evidence type="ECO:0000256" key="4">
    <source>
        <dbReference type="ARBA" id="ARBA00012557"/>
    </source>
</evidence>
<gene>
    <name evidence="14" type="ORF">BCR34DRAFT_376245</name>
</gene>
<dbReference type="GO" id="GO:0016020">
    <property type="term" value="C:membrane"/>
    <property type="evidence" value="ECO:0007669"/>
    <property type="project" value="UniProtKB-SubCell"/>
</dbReference>
<evidence type="ECO:0000256" key="12">
    <source>
        <dbReference type="SAM" id="SignalP"/>
    </source>
</evidence>
<evidence type="ECO:0000259" key="13">
    <source>
        <dbReference type="Pfam" id="PF02434"/>
    </source>
</evidence>
<dbReference type="GO" id="GO:0000166">
    <property type="term" value="F:nucleotide binding"/>
    <property type="evidence" value="ECO:0007669"/>
    <property type="project" value="UniProtKB-KW"/>
</dbReference>
<evidence type="ECO:0000313" key="14">
    <source>
        <dbReference type="EMBL" id="ORY09238.1"/>
    </source>
</evidence>
<proteinExistence type="inferred from homology"/>
<keyword evidence="11" id="KW-0472">Membrane</keyword>
<reference evidence="14 15" key="1">
    <citation type="submission" date="2016-07" db="EMBL/GenBank/DDBJ databases">
        <title>Pervasive Adenine N6-methylation of Active Genes in Fungi.</title>
        <authorList>
            <consortium name="DOE Joint Genome Institute"/>
            <person name="Mondo S.J."/>
            <person name="Dannebaum R.O."/>
            <person name="Kuo R.C."/>
            <person name="Labutti K."/>
            <person name="Haridas S."/>
            <person name="Kuo A."/>
            <person name="Salamov A."/>
            <person name="Ahrendt S.R."/>
            <person name="Lipzen A."/>
            <person name="Sullivan W."/>
            <person name="Andreopoulos W.B."/>
            <person name="Clum A."/>
            <person name="Lindquist E."/>
            <person name="Daum C."/>
            <person name="Ramamoorthy G.K."/>
            <person name="Gryganskyi A."/>
            <person name="Culley D."/>
            <person name="Magnuson J.K."/>
            <person name="James T.Y."/>
            <person name="O'Malley M.A."/>
            <person name="Stajich J.E."/>
            <person name="Spatafora J.W."/>
            <person name="Visel A."/>
            <person name="Grigoriev I.V."/>
        </authorList>
    </citation>
    <scope>NUCLEOTIDE SEQUENCE [LARGE SCALE GENOMIC DNA]</scope>
    <source>
        <strain evidence="14 15">CBS 115471</strain>
    </source>
</reference>